<sequence length="74" mass="8814">MKIFIVILFKSRQVCKVRGTLNKFYQSASLIYLHSTLMDPGILWLGNFRKSWEHQLHRGIKALQNPWRQSLSRQ</sequence>
<evidence type="ECO:0000313" key="2">
    <source>
        <dbReference type="Proteomes" id="UP000694892"/>
    </source>
</evidence>
<evidence type="ECO:0000313" key="1">
    <source>
        <dbReference type="EMBL" id="OCT65774.1"/>
    </source>
</evidence>
<dbReference type="AlphaFoldDB" id="A0A974C335"/>
<dbReference type="EMBL" id="CM004481">
    <property type="protein sequence ID" value="OCT65774.1"/>
    <property type="molecule type" value="Genomic_DNA"/>
</dbReference>
<accession>A0A974C335</accession>
<gene>
    <name evidence="1" type="ORF">XELAEV_18042019mg</name>
</gene>
<protein>
    <submittedName>
        <fullName evidence="1">Uncharacterized protein</fullName>
    </submittedName>
</protein>
<dbReference type="Proteomes" id="UP000694892">
    <property type="component" value="Chromosome 8S"/>
</dbReference>
<organism evidence="1 2">
    <name type="scientific">Xenopus laevis</name>
    <name type="common">African clawed frog</name>
    <dbReference type="NCBI Taxonomy" id="8355"/>
    <lineage>
        <taxon>Eukaryota</taxon>
        <taxon>Metazoa</taxon>
        <taxon>Chordata</taxon>
        <taxon>Craniata</taxon>
        <taxon>Vertebrata</taxon>
        <taxon>Euteleostomi</taxon>
        <taxon>Amphibia</taxon>
        <taxon>Batrachia</taxon>
        <taxon>Anura</taxon>
        <taxon>Pipoidea</taxon>
        <taxon>Pipidae</taxon>
        <taxon>Xenopodinae</taxon>
        <taxon>Xenopus</taxon>
        <taxon>Xenopus</taxon>
    </lineage>
</organism>
<name>A0A974C335_XENLA</name>
<proteinExistence type="predicted"/>
<reference evidence="2" key="1">
    <citation type="journal article" date="2016" name="Nature">
        <title>Genome evolution in the allotetraploid frog Xenopus laevis.</title>
        <authorList>
            <person name="Session A.M."/>
            <person name="Uno Y."/>
            <person name="Kwon T."/>
            <person name="Chapman J.A."/>
            <person name="Toyoda A."/>
            <person name="Takahashi S."/>
            <person name="Fukui A."/>
            <person name="Hikosaka A."/>
            <person name="Suzuki A."/>
            <person name="Kondo M."/>
            <person name="van Heeringen S.J."/>
            <person name="Quigley I."/>
            <person name="Heinz S."/>
            <person name="Ogino H."/>
            <person name="Ochi H."/>
            <person name="Hellsten U."/>
            <person name="Lyons J.B."/>
            <person name="Simakov O."/>
            <person name="Putnam N."/>
            <person name="Stites J."/>
            <person name="Kuroki Y."/>
            <person name="Tanaka T."/>
            <person name="Michiue T."/>
            <person name="Watanabe M."/>
            <person name="Bogdanovic O."/>
            <person name="Lister R."/>
            <person name="Georgiou G."/>
            <person name="Paranjpe S.S."/>
            <person name="van Kruijsbergen I."/>
            <person name="Shu S."/>
            <person name="Carlson J."/>
            <person name="Kinoshita T."/>
            <person name="Ohta Y."/>
            <person name="Mawaribuchi S."/>
            <person name="Jenkins J."/>
            <person name="Grimwood J."/>
            <person name="Schmutz J."/>
            <person name="Mitros T."/>
            <person name="Mozaffari S.V."/>
            <person name="Suzuki Y."/>
            <person name="Haramoto Y."/>
            <person name="Yamamoto T.S."/>
            <person name="Takagi C."/>
            <person name="Heald R."/>
            <person name="Miller K."/>
            <person name="Haudenschild C."/>
            <person name="Kitzman J."/>
            <person name="Nakayama T."/>
            <person name="Izutsu Y."/>
            <person name="Robert J."/>
            <person name="Fortriede J."/>
            <person name="Burns K."/>
            <person name="Lotay V."/>
            <person name="Karimi K."/>
            <person name="Yasuoka Y."/>
            <person name="Dichmann D.S."/>
            <person name="Flajnik M.F."/>
            <person name="Houston D.W."/>
            <person name="Shendure J."/>
            <person name="DuPasquier L."/>
            <person name="Vize P.D."/>
            <person name="Zorn A.M."/>
            <person name="Ito M."/>
            <person name="Marcotte E.M."/>
            <person name="Wallingford J.B."/>
            <person name="Ito Y."/>
            <person name="Asashima M."/>
            <person name="Ueno N."/>
            <person name="Matsuda Y."/>
            <person name="Veenstra G.J."/>
            <person name="Fujiyama A."/>
            <person name="Harland R.M."/>
            <person name="Taira M."/>
            <person name="Rokhsar D.S."/>
        </authorList>
    </citation>
    <scope>NUCLEOTIDE SEQUENCE [LARGE SCALE GENOMIC DNA]</scope>
    <source>
        <strain evidence="2">J</strain>
    </source>
</reference>